<dbReference type="PANTHER" id="PTHR33540:SF1">
    <property type="entry name" value="N-ACETYLMURAMATE_N-ACETYLGLUCOSAMINE KINASE"/>
    <property type="match status" value="1"/>
</dbReference>
<dbReference type="Proteomes" id="UP000078572">
    <property type="component" value="Chromosome 1"/>
</dbReference>
<dbReference type="GeneID" id="61524843"/>
<dbReference type="GO" id="GO:0016740">
    <property type="term" value="F:transferase activity"/>
    <property type="evidence" value="ECO:0007669"/>
    <property type="project" value="UniProtKB-KW"/>
</dbReference>
<dbReference type="EMBL" id="CP016022">
    <property type="protein sequence ID" value="ANJ71386.1"/>
    <property type="molecule type" value="Genomic_DNA"/>
</dbReference>
<dbReference type="OrthoDB" id="9809275at2"/>
<sequence>MASTPGAATGATDARLDQLRDWLSTLPASHGLHIDTLRPASADASFRRYFRVDGAAGDQSGGQPGTLILMDAPPPQEDCRPFVHVAGLLNGAGVHAPQVLEQDIAQGFLLLTDLGPQTYLQSLREHDFDLAYANTLFRPAIHTLVRWQSASREGELPPYDEALLRRELSLFPDWYIDRHLQRPLDAAQRESLDKVFKLLVDSALAQPKVYVHRDYMPRNLMINAADPSQPGVLDFQDAVYGPITYDAASLLRDAFLSWEEEEELDWAVRYWEAARKAGLPVDEDFGEFYRALEWMGAQRHLKVAGIFARLCYRDGKSGYVEDTPRFIAYLRRVCSRYNALAPLARLLDQLEDRAQQIGYTF</sequence>
<keyword evidence="2" id="KW-0808">Transferase</keyword>
<dbReference type="SUPFAM" id="SSF56112">
    <property type="entry name" value="Protein kinase-like (PK-like)"/>
    <property type="match status" value="1"/>
</dbReference>
<proteinExistence type="predicted"/>
<evidence type="ECO:0000313" key="2">
    <source>
        <dbReference type="EMBL" id="ANJ71386.1"/>
    </source>
</evidence>
<feature type="domain" description="Aminoglycoside phosphotransferase" evidence="1">
    <location>
        <begin position="36"/>
        <end position="277"/>
    </location>
</feature>
<dbReference type="PANTHER" id="PTHR33540">
    <property type="entry name" value="TRNA THREONYLCARBAMOYLADENOSINE BIOSYNTHESIS PROTEIN TSAE"/>
    <property type="match status" value="1"/>
</dbReference>
<dbReference type="AlphaFoldDB" id="A0A191ZTG4"/>
<dbReference type="STRING" id="190721.ACS15_0519"/>
<dbReference type="RefSeq" id="WP_064801675.1">
    <property type="nucleotide sequence ID" value="NZ_CP016022.1"/>
</dbReference>
<name>A0A191ZTG4_9RALS</name>
<gene>
    <name evidence="2" type="ORF">A9Y76_02325</name>
</gene>
<dbReference type="InterPro" id="IPR002575">
    <property type="entry name" value="Aminoglycoside_PTrfase"/>
</dbReference>
<accession>A0A191ZTG4</accession>
<dbReference type="Gene3D" id="3.90.1200.10">
    <property type="match status" value="1"/>
</dbReference>
<keyword evidence="3" id="KW-1185">Reference proteome</keyword>
<dbReference type="Gene3D" id="3.30.200.20">
    <property type="entry name" value="Phosphorylase Kinase, domain 1"/>
    <property type="match status" value="1"/>
</dbReference>
<dbReference type="Pfam" id="PF01636">
    <property type="entry name" value="APH"/>
    <property type="match status" value="1"/>
</dbReference>
<evidence type="ECO:0000259" key="1">
    <source>
        <dbReference type="Pfam" id="PF01636"/>
    </source>
</evidence>
<dbReference type="InterPro" id="IPR011009">
    <property type="entry name" value="Kinase-like_dom_sf"/>
</dbReference>
<organism evidence="2 3">
    <name type="scientific">Ralstonia insidiosa</name>
    <dbReference type="NCBI Taxonomy" id="190721"/>
    <lineage>
        <taxon>Bacteria</taxon>
        <taxon>Pseudomonadati</taxon>
        <taxon>Pseudomonadota</taxon>
        <taxon>Betaproteobacteria</taxon>
        <taxon>Burkholderiales</taxon>
        <taxon>Burkholderiaceae</taxon>
        <taxon>Ralstonia</taxon>
    </lineage>
</organism>
<reference evidence="3" key="1">
    <citation type="submission" date="2016-06" db="EMBL/GenBank/DDBJ databases">
        <authorList>
            <person name="Xu Y."/>
            <person name="Nagy A."/>
            <person name="Yan X."/>
            <person name="Kim S.W."/>
            <person name="Haley B."/>
            <person name="Liu N.T."/>
            <person name="Nou X."/>
        </authorList>
    </citation>
    <scope>NUCLEOTIDE SEQUENCE [LARGE SCALE GENOMIC DNA]</scope>
    <source>
        <strain evidence="3">ATCC 49129</strain>
    </source>
</reference>
<protein>
    <submittedName>
        <fullName evidence="2">Aminoglycoside phosphotransferase</fullName>
    </submittedName>
</protein>
<evidence type="ECO:0000313" key="3">
    <source>
        <dbReference type="Proteomes" id="UP000078572"/>
    </source>
</evidence>